<proteinExistence type="predicted"/>
<name>A0A4C1ZYU3_EUMVA</name>
<protein>
    <submittedName>
        <fullName evidence="1">Uncharacterized protein</fullName>
    </submittedName>
</protein>
<evidence type="ECO:0000313" key="1">
    <source>
        <dbReference type="EMBL" id="GBP92908.1"/>
    </source>
</evidence>
<comment type="caution">
    <text evidence="1">The sequence shown here is derived from an EMBL/GenBank/DDBJ whole genome shotgun (WGS) entry which is preliminary data.</text>
</comment>
<organism evidence="1 2">
    <name type="scientific">Eumeta variegata</name>
    <name type="common">Bagworm moth</name>
    <name type="synonym">Eumeta japonica</name>
    <dbReference type="NCBI Taxonomy" id="151549"/>
    <lineage>
        <taxon>Eukaryota</taxon>
        <taxon>Metazoa</taxon>
        <taxon>Ecdysozoa</taxon>
        <taxon>Arthropoda</taxon>
        <taxon>Hexapoda</taxon>
        <taxon>Insecta</taxon>
        <taxon>Pterygota</taxon>
        <taxon>Neoptera</taxon>
        <taxon>Endopterygota</taxon>
        <taxon>Lepidoptera</taxon>
        <taxon>Glossata</taxon>
        <taxon>Ditrysia</taxon>
        <taxon>Tineoidea</taxon>
        <taxon>Psychidae</taxon>
        <taxon>Oiketicinae</taxon>
        <taxon>Eumeta</taxon>
    </lineage>
</organism>
<keyword evidence="2" id="KW-1185">Reference proteome</keyword>
<dbReference type="Proteomes" id="UP000299102">
    <property type="component" value="Unassembled WGS sequence"/>
</dbReference>
<dbReference type="EMBL" id="BGZK01002321">
    <property type="protein sequence ID" value="GBP92908.1"/>
    <property type="molecule type" value="Genomic_DNA"/>
</dbReference>
<reference evidence="1 2" key="1">
    <citation type="journal article" date="2019" name="Commun. Biol.">
        <title>The bagworm genome reveals a unique fibroin gene that provides high tensile strength.</title>
        <authorList>
            <person name="Kono N."/>
            <person name="Nakamura H."/>
            <person name="Ohtoshi R."/>
            <person name="Tomita M."/>
            <person name="Numata K."/>
            <person name="Arakawa K."/>
        </authorList>
    </citation>
    <scope>NUCLEOTIDE SEQUENCE [LARGE SCALE GENOMIC DNA]</scope>
</reference>
<gene>
    <name evidence="1" type="ORF">EVAR_57278_1</name>
</gene>
<evidence type="ECO:0000313" key="2">
    <source>
        <dbReference type="Proteomes" id="UP000299102"/>
    </source>
</evidence>
<sequence length="90" mass="10390">MYPEPHLRRKPIFTCYLLPKRLYAWAQSSCGAMRRTFISASQLIAVAQIGSLAGRTARSAQYLRVSYSRQKRDYNRNREWNELPLKAGPG</sequence>
<dbReference type="AlphaFoldDB" id="A0A4C1ZYU3"/>
<accession>A0A4C1ZYU3</accession>